<dbReference type="InterPro" id="IPR050902">
    <property type="entry name" value="ABC_Transporter_SBP"/>
</dbReference>
<dbReference type="PANTHER" id="PTHR30535:SF4">
    <property type="entry name" value="HEMIN-BINDING PERIPLASMIC PROTEIN HMUT"/>
    <property type="match status" value="1"/>
</dbReference>
<dbReference type="Gene3D" id="3.40.50.1980">
    <property type="entry name" value="Nitrogenase molybdenum iron protein domain"/>
    <property type="match status" value="2"/>
</dbReference>
<gene>
    <name evidence="3" type="ORF">BKK80_03085</name>
</gene>
<dbReference type="InterPro" id="IPR002491">
    <property type="entry name" value="ABC_transptr_periplasmic_BD"/>
</dbReference>
<feature type="chain" id="PRO_5047355687" evidence="1">
    <location>
        <begin position="29"/>
        <end position="286"/>
    </location>
</feature>
<proteinExistence type="predicted"/>
<evidence type="ECO:0000256" key="1">
    <source>
        <dbReference type="SAM" id="SignalP"/>
    </source>
</evidence>
<dbReference type="PANTHER" id="PTHR30535">
    <property type="entry name" value="VITAMIN B12-BINDING PROTEIN"/>
    <property type="match status" value="1"/>
</dbReference>
<dbReference type="EMBL" id="CP017754">
    <property type="protein sequence ID" value="AOZ04924.1"/>
    <property type="molecule type" value="Genomic_DNA"/>
</dbReference>
<dbReference type="SUPFAM" id="SSF53807">
    <property type="entry name" value="Helical backbone' metal receptor"/>
    <property type="match status" value="1"/>
</dbReference>
<evidence type="ECO:0000259" key="2">
    <source>
        <dbReference type="PROSITE" id="PS50983"/>
    </source>
</evidence>
<keyword evidence="4" id="KW-1185">Reference proteome</keyword>
<sequence>MKILQKRWRRAALLGMPGLLCAAGLAHAAAPARVVGLGGPVTEIVYALDAGASMVGADASSLYPPAALKLPKVGYYRAFSVEGVASLKPDLVLASDQSGPPQALEQLQRLGSKVVVVPSAPTLAALDQRILGVAAALGVEARGSALVGRIHAALRDIRPVPAPLRVLLVSSHTGKLEAAGDDTAAAAMLRLVGATNVLPAQSGYKPFSAEAAVALRPDVIVTTTLSVQASGSLDAFLAQPGLSATPAAKARRVVVMDDLLLLGFGPRLPEALRQLEAGLAARSSPR</sequence>
<dbReference type="Proteomes" id="UP000177515">
    <property type="component" value="Chromosome 1"/>
</dbReference>
<evidence type="ECO:0000313" key="3">
    <source>
        <dbReference type="EMBL" id="AOZ04924.1"/>
    </source>
</evidence>
<dbReference type="Pfam" id="PF01497">
    <property type="entry name" value="Peripla_BP_2"/>
    <property type="match status" value="1"/>
</dbReference>
<name>A0ABN4TLN4_9BURK</name>
<accession>A0ABN4TLN4</accession>
<feature type="domain" description="Fe/B12 periplasmic-binding" evidence="2">
    <location>
        <begin position="33"/>
        <end position="283"/>
    </location>
</feature>
<dbReference type="PROSITE" id="PS50983">
    <property type="entry name" value="FE_B12_PBP"/>
    <property type="match status" value="1"/>
</dbReference>
<organism evidence="3 4">
    <name type="scientific">Cupriavidus malaysiensis</name>
    <dbReference type="NCBI Taxonomy" id="367825"/>
    <lineage>
        <taxon>Bacteria</taxon>
        <taxon>Pseudomonadati</taxon>
        <taxon>Pseudomonadota</taxon>
        <taxon>Betaproteobacteria</taxon>
        <taxon>Burkholderiales</taxon>
        <taxon>Burkholderiaceae</taxon>
        <taxon>Cupriavidus</taxon>
    </lineage>
</organism>
<keyword evidence="1" id="KW-0732">Signal</keyword>
<protein>
    <submittedName>
        <fullName evidence="3">Hemin ABC transporter substrate-binding protein</fullName>
    </submittedName>
</protein>
<feature type="signal peptide" evidence="1">
    <location>
        <begin position="1"/>
        <end position="28"/>
    </location>
</feature>
<dbReference type="RefSeq" id="WP_071068582.1">
    <property type="nucleotide sequence ID" value="NZ_CP017754.1"/>
</dbReference>
<evidence type="ECO:0000313" key="4">
    <source>
        <dbReference type="Proteomes" id="UP000177515"/>
    </source>
</evidence>
<reference evidence="3 4" key="1">
    <citation type="submission" date="2016-10" db="EMBL/GenBank/DDBJ databases">
        <title>Complete genome sequences of three Cupriavidus strains isolated from various Malaysian environments.</title>
        <authorList>
            <person name="Abdullah A.A.-A."/>
            <person name="Shafie N.A.H."/>
            <person name="Lau N.S."/>
        </authorList>
    </citation>
    <scope>NUCLEOTIDE SEQUENCE [LARGE SCALE GENOMIC DNA]</scope>
    <source>
        <strain evidence="3 4">USMAA1020</strain>
    </source>
</reference>